<sequence length="249" mass="27886">MNKTIDINCDLGEGGEFDADLMPLISSCNIACGGHFGDDESVVQAVRLAKLHQVHVGAHPSYPDTENFGRHSLELPAEDLKRHLHRQIDRVEKACKAENLPLHHIKPHGALYNDMRKQQTIADLILEVVTEREKELFLFTPPFINFTSELPKTISLWIEGFADRAYQNDLSLVSRKEKGAVLHDPLLISESVLSMIHNQQVLTLSGEKIKQTFDTICVHSDTPNALKILRLLRSKLVESGIKIGSKNEG</sequence>
<dbReference type="AlphaFoldDB" id="A0A6B3R593"/>
<proteinExistence type="predicted"/>
<dbReference type="PANTHER" id="PTHR30292:SF0">
    <property type="entry name" value="5-OXOPROLINASE SUBUNIT A"/>
    <property type="match status" value="1"/>
</dbReference>
<dbReference type="SUPFAM" id="SSF88713">
    <property type="entry name" value="Glycoside hydrolase/deacetylase"/>
    <property type="match status" value="1"/>
</dbReference>
<dbReference type="EC" id="3.5.2.9" evidence="1"/>
<dbReference type="PANTHER" id="PTHR30292">
    <property type="entry name" value="UNCHARACTERIZED PROTEIN YBGL-RELATED"/>
    <property type="match status" value="1"/>
</dbReference>
<dbReference type="NCBIfam" id="NF003816">
    <property type="entry name" value="PRK05406.1-5"/>
    <property type="match status" value="1"/>
</dbReference>
<protein>
    <submittedName>
        <fullName evidence="1">5-oxoprolinase subunit PxpA</fullName>
        <ecNumber evidence="1">3.5.2.9</ecNumber>
    </submittedName>
</protein>
<dbReference type="NCBIfam" id="NF003814">
    <property type="entry name" value="PRK05406.1-3"/>
    <property type="match status" value="1"/>
</dbReference>
<accession>A0A6B3R593</accession>
<reference evidence="1 2" key="1">
    <citation type="submission" date="2020-02" db="EMBL/GenBank/DDBJ databases">
        <title>Flavobacteriaceae Psychroflexus bacterium YR1-1, complete genome.</title>
        <authorList>
            <person name="Li Y."/>
            <person name="Wu S."/>
        </authorList>
    </citation>
    <scope>NUCLEOTIDE SEQUENCE [LARGE SCALE GENOMIC DNA]</scope>
    <source>
        <strain evidence="1 2">YR1-1</strain>
    </source>
</reference>
<dbReference type="InterPro" id="IPR005501">
    <property type="entry name" value="LamB/YcsF/PxpA-like"/>
</dbReference>
<name>A0A6B3R593_9FLAO</name>
<dbReference type="InterPro" id="IPR011330">
    <property type="entry name" value="Glyco_hydro/deAcase_b/a-brl"/>
</dbReference>
<dbReference type="Gene3D" id="3.20.20.370">
    <property type="entry name" value="Glycoside hydrolase/deacetylase"/>
    <property type="match status" value="1"/>
</dbReference>
<comment type="caution">
    <text evidence="1">The sequence shown here is derived from an EMBL/GenBank/DDBJ whole genome shotgun (WGS) entry which is preliminary data.</text>
</comment>
<dbReference type="Proteomes" id="UP000478505">
    <property type="component" value="Unassembled WGS sequence"/>
</dbReference>
<evidence type="ECO:0000313" key="2">
    <source>
        <dbReference type="Proteomes" id="UP000478505"/>
    </source>
</evidence>
<organism evidence="1 2">
    <name type="scientific">Psychroflexus aurantiacus</name>
    <dbReference type="NCBI Taxonomy" id="2709310"/>
    <lineage>
        <taxon>Bacteria</taxon>
        <taxon>Pseudomonadati</taxon>
        <taxon>Bacteroidota</taxon>
        <taxon>Flavobacteriia</taxon>
        <taxon>Flavobacteriales</taxon>
        <taxon>Flavobacteriaceae</taxon>
        <taxon>Psychroflexus</taxon>
    </lineage>
</organism>
<dbReference type="Pfam" id="PF03746">
    <property type="entry name" value="LamB_YcsF"/>
    <property type="match status" value="1"/>
</dbReference>
<evidence type="ECO:0000313" key="1">
    <source>
        <dbReference type="EMBL" id="NEV94175.1"/>
    </source>
</evidence>
<dbReference type="EMBL" id="JAAIKD010000004">
    <property type="protein sequence ID" value="NEV94175.1"/>
    <property type="molecule type" value="Genomic_DNA"/>
</dbReference>
<keyword evidence="2" id="KW-1185">Reference proteome</keyword>
<dbReference type="GO" id="GO:0017168">
    <property type="term" value="F:5-oxoprolinase (ATP-hydrolyzing) activity"/>
    <property type="evidence" value="ECO:0007669"/>
    <property type="project" value="UniProtKB-EC"/>
</dbReference>
<dbReference type="RefSeq" id="WP_164004898.1">
    <property type="nucleotide sequence ID" value="NZ_JAAIKD010000004.1"/>
</dbReference>
<gene>
    <name evidence="1" type="primary">pxpA</name>
    <name evidence="1" type="ORF">G3567_08470</name>
</gene>
<dbReference type="CDD" id="cd10801">
    <property type="entry name" value="LamB_YcsF_like_1"/>
    <property type="match status" value="1"/>
</dbReference>
<keyword evidence="1" id="KW-0378">Hydrolase</keyword>
<dbReference type="GO" id="GO:0005975">
    <property type="term" value="P:carbohydrate metabolic process"/>
    <property type="evidence" value="ECO:0007669"/>
    <property type="project" value="InterPro"/>
</dbReference>